<evidence type="ECO:0000313" key="5">
    <source>
        <dbReference type="EMBL" id="KAJ7639377.1"/>
    </source>
</evidence>
<dbReference type="GO" id="GO:0003723">
    <property type="term" value="F:RNA binding"/>
    <property type="evidence" value="ECO:0007669"/>
    <property type="project" value="UniProtKB-UniRule"/>
</dbReference>
<keyword evidence="1 2" id="KW-0694">RNA-binding</keyword>
<proteinExistence type="predicted"/>
<sequence length="968" mass="102741">MPFPTLTPTQPDEGFLNKSLLDQLDAQADAEPVPSSASDDDDIASPTLPYHNPTDPLASKMPGFYPRASFSSFANATRPPQRPTYREPPSATANQFYPSGQDSYTLTSPVLQPFDPRASFDFKPSNSIYPLDYPPPQQPQSQQPQQPQQKLNGYAAPYINGSGVMHSQTPYGPHVPANLPMNGGSLPPPAMMGPMGSMQEDISTIFVVGFPEDMQEREFQNMFTFSPGFEAATLKIPNKEYTAYGLPLSASQSTGQRGGYNAYAGSNDPYNLVTVNQGGVVVDAGRDGIASWPAAPSAPSDPDNQPASQQQQSQFALGGNPAVPRKQIIGFAKFRTREEALGARDVLQGRRVDIDKGAVLKAEMAKKNLHTKRGVGPVGGGAGGMGMNGAGPSINGMGGPGMMGEMYADALGPREREPSALGGIGLPPTNSNAGGINGAGNLNSNPPGLTNGRMAQWRNETQMTLALEEDEQAMMHEEQRERERERRQGMLAAMGLRGARERAEEERRERDAQGIVETDRARRRERERRVGAAFDAFSAIPRDRERERESQPPPAQRHEEGDYVQGPWDGVRLGGGIQTTSRRTPSPPDSNNGTYALVNGGVPFSGEAPRAFSSPPPGEFAHGLPPAHYVPLGYAQGPQYPPFMPETFTPEQQQQQYSQQHRQAHSESSTSESNSDIERGMARLAVRNASAAVVVNGAASPNTPIAIPTSNNANSSSGNGNSGSPPGNSNGTNGGSPPGSNSGSPQLASPASSGRAVDQNPPINTLYVGNLPVLPAPGSPGLTIEHLEGALRELFGTCPGYRQMSFRPKGNGPMCFVEFETVSHATKTLNELYGNTLNGLIKGGGIRLSYSKNPFGVRTPTSASAVGATLQQQQGNMAAAEAAFHQRLTSPPPGPQEPSYGAAPRFFNAAAPEPTWPRRWETVGVPRAVVSPGLGSGSVVGNGTSSTFSPFSHSPTTAEQPAAESEAQ</sequence>
<accession>A0AAD7FVJ7</accession>
<dbReference type="InterPro" id="IPR000504">
    <property type="entry name" value="RRM_dom"/>
</dbReference>
<dbReference type="Proteomes" id="UP001221142">
    <property type="component" value="Unassembled WGS sequence"/>
</dbReference>
<feature type="compositionally biased region" description="Basic and acidic residues" evidence="3">
    <location>
        <begin position="541"/>
        <end position="561"/>
    </location>
</feature>
<dbReference type="PANTHER" id="PTHR10501">
    <property type="entry name" value="U1 SMALL NUCLEAR RIBONUCLEOPROTEIN A/U2 SMALL NUCLEAR RIBONUCLEOPROTEIN B"/>
    <property type="match status" value="1"/>
</dbReference>
<dbReference type="Gene3D" id="3.30.70.330">
    <property type="match status" value="2"/>
</dbReference>
<gene>
    <name evidence="5" type="ORF">FB45DRAFT_1024106</name>
</gene>
<dbReference type="SUPFAM" id="SSF54928">
    <property type="entry name" value="RNA-binding domain, RBD"/>
    <property type="match status" value="1"/>
</dbReference>
<evidence type="ECO:0000256" key="2">
    <source>
        <dbReference type="PROSITE-ProRule" id="PRU00176"/>
    </source>
</evidence>
<dbReference type="InterPro" id="IPR035979">
    <property type="entry name" value="RBD_domain_sf"/>
</dbReference>
<evidence type="ECO:0000259" key="4">
    <source>
        <dbReference type="PROSITE" id="PS50102"/>
    </source>
</evidence>
<feature type="compositionally biased region" description="Polar residues" evidence="3">
    <location>
        <begin position="1"/>
        <end position="10"/>
    </location>
</feature>
<feature type="domain" description="RRM" evidence="4">
    <location>
        <begin position="764"/>
        <end position="853"/>
    </location>
</feature>
<keyword evidence="6" id="KW-1185">Reference proteome</keyword>
<feature type="compositionally biased region" description="Basic and acidic residues" evidence="3">
    <location>
        <begin position="498"/>
        <end position="513"/>
    </location>
</feature>
<feature type="region of interest" description="Disordered" evidence="3">
    <location>
        <begin position="290"/>
        <end position="321"/>
    </location>
</feature>
<feature type="compositionally biased region" description="Low complexity" evidence="3">
    <location>
        <begin position="708"/>
        <end position="731"/>
    </location>
</feature>
<evidence type="ECO:0000256" key="1">
    <source>
        <dbReference type="ARBA" id="ARBA00022884"/>
    </source>
</evidence>
<feature type="compositionally biased region" description="Low complexity" evidence="3">
    <location>
        <begin position="290"/>
        <end position="314"/>
    </location>
</feature>
<feature type="region of interest" description="Disordered" evidence="3">
    <location>
        <begin position="700"/>
        <end position="761"/>
    </location>
</feature>
<organism evidence="5 6">
    <name type="scientific">Roridomyces roridus</name>
    <dbReference type="NCBI Taxonomy" id="1738132"/>
    <lineage>
        <taxon>Eukaryota</taxon>
        <taxon>Fungi</taxon>
        <taxon>Dikarya</taxon>
        <taxon>Basidiomycota</taxon>
        <taxon>Agaricomycotina</taxon>
        <taxon>Agaricomycetes</taxon>
        <taxon>Agaricomycetidae</taxon>
        <taxon>Agaricales</taxon>
        <taxon>Marasmiineae</taxon>
        <taxon>Mycenaceae</taxon>
        <taxon>Roridomyces</taxon>
    </lineage>
</organism>
<feature type="compositionally biased region" description="Low complexity" evidence="3">
    <location>
        <begin position="941"/>
        <end position="957"/>
    </location>
</feature>
<reference evidence="5" key="1">
    <citation type="submission" date="2023-03" db="EMBL/GenBank/DDBJ databases">
        <title>Massive genome expansion in bonnet fungi (Mycena s.s.) driven by repeated elements and novel gene families across ecological guilds.</title>
        <authorList>
            <consortium name="Lawrence Berkeley National Laboratory"/>
            <person name="Harder C.B."/>
            <person name="Miyauchi S."/>
            <person name="Viragh M."/>
            <person name="Kuo A."/>
            <person name="Thoen E."/>
            <person name="Andreopoulos B."/>
            <person name="Lu D."/>
            <person name="Skrede I."/>
            <person name="Drula E."/>
            <person name="Henrissat B."/>
            <person name="Morin E."/>
            <person name="Kohler A."/>
            <person name="Barry K."/>
            <person name="LaButti K."/>
            <person name="Morin E."/>
            <person name="Salamov A."/>
            <person name="Lipzen A."/>
            <person name="Mereny Z."/>
            <person name="Hegedus B."/>
            <person name="Baldrian P."/>
            <person name="Stursova M."/>
            <person name="Weitz H."/>
            <person name="Taylor A."/>
            <person name="Grigoriev I.V."/>
            <person name="Nagy L.G."/>
            <person name="Martin F."/>
            <person name="Kauserud H."/>
        </authorList>
    </citation>
    <scope>NUCLEOTIDE SEQUENCE</scope>
    <source>
        <strain evidence="5">9284</strain>
    </source>
</reference>
<dbReference type="InterPro" id="IPR012677">
    <property type="entry name" value="Nucleotide-bd_a/b_plait_sf"/>
</dbReference>
<feature type="compositionally biased region" description="Polar residues" evidence="3">
    <location>
        <begin position="578"/>
        <end position="594"/>
    </location>
</feature>
<feature type="compositionally biased region" description="Polar residues" evidence="3">
    <location>
        <begin position="91"/>
        <end position="110"/>
    </location>
</feature>
<evidence type="ECO:0000313" key="6">
    <source>
        <dbReference type="Proteomes" id="UP001221142"/>
    </source>
</evidence>
<feature type="region of interest" description="Disordered" evidence="3">
    <location>
        <begin position="1"/>
        <end position="150"/>
    </location>
</feature>
<feature type="region of interest" description="Disordered" evidence="3">
    <location>
        <begin position="931"/>
        <end position="968"/>
    </location>
</feature>
<feature type="compositionally biased region" description="Low complexity" evidence="3">
    <location>
        <begin position="652"/>
        <end position="674"/>
    </location>
</feature>
<comment type="caution">
    <text evidence="5">The sequence shown here is derived from an EMBL/GenBank/DDBJ whole genome shotgun (WGS) entry which is preliminary data.</text>
</comment>
<evidence type="ECO:0000256" key="3">
    <source>
        <dbReference type="SAM" id="MobiDB-lite"/>
    </source>
</evidence>
<feature type="region of interest" description="Disordered" evidence="3">
    <location>
        <begin position="534"/>
        <end position="601"/>
    </location>
</feature>
<dbReference type="Pfam" id="PF00076">
    <property type="entry name" value="RRM_1"/>
    <property type="match status" value="1"/>
</dbReference>
<feature type="region of interest" description="Disordered" evidence="3">
    <location>
        <begin position="494"/>
        <end position="513"/>
    </location>
</feature>
<protein>
    <recommendedName>
        <fullName evidence="4">RRM domain-containing protein</fullName>
    </recommendedName>
</protein>
<dbReference type="PROSITE" id="PS50102">
    <property type="entry name" value="RRM"/>
    <property type="match status" value="1"/>
</dbReference>
<dbReference type="EMBL" id="JARKIF010000005">
    <property type="protein sequence ID" value="KAJ7639377.1"/>
    <property type="molecule type" value="Genomic_DNA"/>
</dbReference>
<name>A0AAD7FVJ7_9AGAR</name>
<dbReference type="AlphaFoldDB" id="A0AAD7FVJ7"/>
<feature type="compositionally biased region" description="Low complexity" evidence="3">
    <location>
        <begin position="139"/>
        <end position="149"/>
    </location>
</feature>
<feature type="region of interest" description="Disordered" evidence="3">
    <location>
        <begin position="638"/>
        <end position="677"/>
    </location>
</feature>